<gene>
    <name evidence="1" type="ORF">FJY68_12570</name>
</gene>
<proteinExistence type="predicted"/>
<accession>A0A937XFV7</accession>
<protein>
    <submittedName>
        <fullName evidence="1">HindIII family type II restriction endonuclease</fullName>
    </submittedName>
</protein>
<dbReference type="InterPro" id="IPR038373">
    <property type="entry name" value="Restrct_endonuc_II_HindIII_sf"/>
</dbReference>
<keyword evidence="1" id="KW-0255">Endonuclease</keyword>
<dbReference type="CDD" id="cd22330">
    <property type="entry name" value="HindIII-like"/>
    <property type="match status" value="1"/>
</dbReference>
<dbReference type="GO" id="GO:0004519">
    <property type="term" value="F:endonuclease activity"/>
    <property type="evidence" value="ECO:0007669"/>
    <property type="project" value="UniProtKB-KW"/>
</dbReference>
<dbReference type="EMBL" id="VGIR01000114">
    <property type="protein sequence ID" value="MBM3332658.1"/>
    <property type="molecule type" value="Genomic_DNA"/>
</dbReference>
<keyword evidence="1" id="KW-0378">Hydrolase</keyword>
<evidence type="ECO:0000313" key="2">
    <source>
        <dbReference type="Proteomes" id="UP000779900"/>
    </source>
</evidence>
<keyword evidence="1" id="KW-0540">Nuclease</keyword>
<dbReference type="Pfam" id="PF09518">
    <property type="entry name" value="RE_HindIII"/>
    <property type="match status" value="1"/>
</dbReference>
<name>A0A937XFV7_UNCW3</name>
<sequence length="299" mass="32622">MKMTGTARRMYWTDELAKISGSFGDDSSRVIKELRAEIKKDGSDALLEHLRLCGAMPEEYGHDSSEEKLYSKYTDAVVSEALSAIGLRSSVLNERADAADVQAKGSNYSLVADAKAFRLSRTAKNQKDFKVQAMDGWRGGLDHAVVVCPIYQLPTRTSQIYQQAIARNVCILSYSHLAALVGLSERKGKPSAVKGLGSILAAVAHLNPSKSAVDYWTGINRALALSLGKEGDLWTTEKTASIEALAVVKAESLRYLRSERNRLLGLSHQEALDELVRMAGLDSRIAQVEGIEHNALLDA</sequence>
<evidence type="ECO:0000313" key="1">
    <source>
        <dbReference type="EMBL" id="MBM3332658.1"/>
    </source>
</evidence>
<dbReference type="Gene3D" id="3.40.91.70">
    <property type="entry name" value="Type II restriction endonuclease, HindIII"/>
    <property type="match status" value="1"/>
</dbReference>
<dbReference type="InterPro" id="IPR019043">
    <property type="entry name" value="Restrct_endonuc_II_HindIII"/>
</dbReference>
<comment type="caution">
    <text evidence="1">The sequence shown here is derived from an EMBL/GenBank/DDBJ whole genome shotgun (WGS) entry which is preliminary data.</text>
</comment>
<reference evidence="1" key="1">
    <citation type="submission" date="2019-03" db="EMBL/GenBank/DDBJ databases">
        <title>Lake Tanganyika Metagenome-Assembled Genomes (MAGs).</title>
        <authorList>
            <person name="Tran P."/>
        </authorList>
    </citation>
    <scope>NUCLEOTIDE SEQUENCE</scope>
    <source>
        <strain evidence="1">K_DeepCast_150m_m2_040</strain>
    </source>
</reference>
<dbReference type="Proteomes" id="UP000779900">
    <property type="component" value="Unassembled WGS sequence"/>
</dbReference>
<dbReference type="AlphaFoldDB" id="A0A937XFV7"/>
<organism evidence="1 2">
    <name type="scientific">candidate division WOR-3 bacterium</name>
    <dbReference type="NCBI Taxonomy" id="2052148"/>
    <lineage>
        <taxon>Bacteria</taxon>
        <taxon>Bacteria division WOR-3</taxon>
    </lineage>
</organism>